<evidence type="ECO:0000256" key="1">
    <source>
        <dbReference type="ARBA" id="ARBA00008103"/>
    </source>
</evidence>
<proteinExistence type="inferred from homology"/>
<dbReference type="PANTHER" id="PTHR37808">
    <property type="entry name" value="SPORE GERMINATION PROTEIN-LIKE PROTEIN YDZR-RELATED"/>
    <property type="match status" value="1"/>
</dbReference>
<dbReference type="RefSeq" id="WP_378931557.1">
    <property type="nucleotide sequence ID" value="NZ_JBHLVO010000003.1"/>
</dbReference>
<dbReference type="EMBL" id="JBHLVO010000003">
    <property type="protein sequence ID" value="MFC0270984.1"/>
    <property type="molecule type" value="Genomic_DNA"/>
</dbReference>
<name>A0ABV6GCP1_9BACI</name>
<sequence>MPAFVGPIEFEVISASGILSVGDTFALSPKSTQKVSGGSGAFNTGDFLNQKSVFSITNFYDIDLIDQPQTFNK</sequence>
<keyword evidence="3" id="KW-1185">Reference proteome</keyword>
<dbReference type="PANTHER" id="PTHR37808:SF1">
    <property type="entry name" value="SPORE GERMINATION PROTEIN-LIKE PROTEIN YDZR"/>
    <property type="match status" value="1"/>
</dbReference>
<organism evidence="2 3">
    <name type="scientific">Metabacillus herbersteinensis</name>
    <dbReference type="NCBI Taxonomy" id="283816"/>
    <lineage>
        <taxon>Bacteria</taxon>
        <taxon>Bacillati</taxon>
        <taxon>Bacillota</taxon>
        <taxon>Bacilli</taxon>
        <taxon>Bacillales</taxon>
        <taxon>Bacillaceae</taxon>
        <taxon>Metabacillus</taxon>
    </lineage>
</organism>
<protein>
    <submittedName>
        <fullName evidence="2">Spore germination protein</fullName>
    </submittedName>
</protein>
<comment type="caution">
    <text evidence="2">The sequence shown here is derived from an EMBL/GenBank/DDBJ whole genome shotgun (WGS) entry which is preliminary data.</text>
</comment>
<evidence type="ECO:0000313" key="2">
    <source>
        <dbReference type="EMBL" id="MFC0270984.1"/>
    </source>
</evidence>
<evidence type="ECO:0000313" key="3">
    <source>
        <dbReference type="Proteomes" id="UP001589854"/>
    </source>
</evidence>
<dbReference type="Pfam" id="PF10676">
    <property type="entry name" value="gerPA"/>
    <property type="match status" value="1"/>
</dbReference>
<dbReference type="InterPro" id="IPR019618">
    <property type="entry name" value="Spore_germination_GerPA"/>
</dbReference>
<accession>A0ABV6GCP1</accession>
<comment type="similarity">
    <text evidence="1">Belongs to the GerPA/GerPF family.</text>
</comment>
<gene>
    <name evidence="2" type="ORF">ACFFIX_05920</name>
</gene>
<reference evidence="2 3" key="1">
    <citation type="submission" date="2024-09" db="EMBL/GenBank/DDBJ databases">
        <authorList>
            <person name="Sun Q."/>
            <person name="Mori K."/>
        </authorList>
    </citation>
    <scope>NUCLEOTIDE SEQUENCE [LARGE SCALE GENOMIC DNA]</scope>
    <source>
        <strain evidence="2 3">CCM 7228</strain>
    </source>
</reference>
<dbReference type="Proteomes" id="UP001589854">
    <property type="component" value="Unassembled WGS sequence"/>
</dbReference>